<feature type="transmembrane region" description="Helical" evidence="1">
    <location>
        <begin position="301"/>
        <end position="323"/>
    </location>
</feature>
<feature type="domain" description="CAAX prenyl protease 2/Lysostaphin resistance protein A-like" evidence="2">
    <location>
        <begin position="137"/>
        <end position="224"/>
    </location>
</feature>
<dbReference type="AlphaFoldDB" id="A0A221SV88"/>
<evidence type="ECO:0000256" key="1">
    <source>
        <dbReference type="SAM" id="Phobius"/>
    </source>
</evidence>
<keyword evidence="1" id="KW-1133">Transmembrane helix</keyword>
<dbReference type="EMBL" id="CP021081">
    <property type="protein sequence ID" value="ASN80564.1"/>
    <property type="molecule type" value="Genomic_DNA"/>
</dbReference>
<name>A0A221SV88_9DEIO</name>
<keyword evidence="4" id="KW-1185">Reference proteome</keyword>
<keyword evidence="3" id="KW-0645">Protease</keyword>
<accession>A0A221SV88</accession>
<dbReference type="GO" id="GO:0080120">
    <property type="term" value="P:CAAX-box protein maturation"/>
    <property type="evidence" value="ECO:0007669"/>
    <property type="project" value="UniProtKB-ARBA"/>
</dbReference>
<dbReference type="InterPro" id="IPR052710">
    <property type="entry name" value="CAAX_protease"/>
</dbReference>
<evidence type="ECO:0000313" key="3">
    <source>
        <dbReference type="EMBL" id="ASN80564.1"/>
    </source>
</evidence>
<gene>
    <name evidence="3" type="ORF">DFI_05730</name>
</gene>
<dbReference type="Pfam" id="PF02517">
    <property type="entry name" value="Rce1-like"/>
    <property type="match status" value="1"/>
</dbReference>
<keyword evidence="1" id="KW-0812">Transmembrane</keyword>
<dbReference type="GO" id="GO:0006508">
    <property type="term" value="P:proteolysis"/>
    <property type="evidence" value="ECO:0007669"/>
    <property type="project" value="UniProtKB-KW"/>
</dbReference>
<dbReference type="GO" id="GO:0008237">
    <property type="term" value="F:metallopeptidase activity"/>
    <property type="evidence" value="ECO:0007669"/>
    <property type="project" value="UniProtKB-KW"/>
</dbReference>
<feature type="transmembrane region" description="Helical" evidence="1">
    <location>
        <begin position="262"/>
        <end position="281"/>
    </location>
</feature>
<organism evidence="3 4">
    <name type="scientific">Deinococcus ficus</name>
    <dbReference type="NCBI Taxonomy" id="317577"/>
    <lineage>
        <taxon>Bacteria</taxon>
        <taxon>Thermotogati</taxon>
        <taxon>Deinococcota</taxon>
        <taxon>Deinococci</taxon>
        <taxon>Deinococcales</taxon>
        <taxon>Deinococcaceae</taxon>
        <taxon>Deinococcus</taxon>
    </lineage>
</organism>
<feature type="transmembrane region" description="Helical" evidence="1">
    <location>
        <begin position="138"/>
        <end position="161"/>
    </location>
</feature>
<evidence type="ECO:0000313" key="4">
    <source>
        <dbReference type="Proteomes" id="UP000259030"/>
    </source>
</evidence>
<feature type="transmembrane region" description="Helical" evidence="1">
    <location>
        <begin position="98"/>
        <end position="118"/>
    </location>
</feature>
<reference evidence="3 4" key="1">
    <citation type="submission" date="2017-05" db="EMBL/GenBank/DDBJ databases">
        <title>The complete genome sequence of Deinococcus ficus isolated from the rhizosphere of the Ficus religiosa L. in Taiwan.</title>
        <authorList>
            <person name="Wu K.-M."/>
            <person name="Liao T.-L."/>
            <person name="Liu Y.-M."/>
            <person name="Young C.-C."/>
            <person name="Tsai S.-F."/>
        </authorList>
    </citation>
    <scope>NUCLEOTIDE SEQUENCE [LARGE SCALE GENOMIC DNA]</scope>
    <source>
        <strain evidence="3 4">CC-FR2-10</strain>
    </source>
</reference>
<keyword evidence="1" id="KW-0472">Membrane</keyword>
<dbReference type="PANTHER" id="PTHR36435:SF1">
    <property type="entry name" value="CAAX AMINO TERMINAL PROTEASE FAMILY PROTEIN"/>
    <property type="match status" value="1"/>
</dbReference>
<feature type="transmembrane region" description="Helical" evidence="1">
    <location>
        <begin position="212"/>
        <end position="233"/>
    </location>
</feature>
<keyword evidence="3" id="KW-0378">Hydrolase</keyword>
<dbReference type="PANTHER" id="PTHR36435">
    <property type="entry name" value="SLR1288 PROTEIN"/>
    <property type="match status" value="1"/>
</dbReference>
<keyword evidence="3" id="KW-0482">Metalloprotease</keyword>
<dbReference type="RefSeq" id="WP_027462468.1">
    <property type="nucleotide sequence ID" value="NZ_CP021081.1"/>
</dbReference>
<proteinExistence type="predicted"/>
<protein>
    <submittedName>
        <fullName evidence="3">CPBP family intramembrane metalloprotease domain-containing protein</fullName>
    </submittedName>
</protein>
<feature type="transmembrane region" description="Helical" evidence="1">
    <location>
        <begin position="58"/>
        <end position="77"/>
    </location>
</feature>
<dbReference type="STRING" id="317577.GCA_000419625_00001"/>
<dbReference type="KEGG" id="dfc:DFI_05730"/>
<evidence type="ECO:0000259" key="2">
    <source>
        <dbReference type="Pfam" id="PF02517"/>
    </source>
</evidence>
<dbReference type="InterPro" id="IPR003675">
    <property type="entry name" value="Rce1/LyrA-like_dom"/>
</dbReference>
<dbReference type="Proteomes" id="UP000259030">
    <property type="component" value="Chromosome"/>
</dbReference>
<feature type="transmembrane region" description="Helical" evidence="1">
    <location>
        <begin position="173"/>
        <end position="200"/>
    </location>
</feature>
<sequence>MTAPDPASPLWPEDRASPVPAVPARPLIRALDGNRAALTLLVVQNVVAAVLARQGVPLGAALLGSVIVNILVAVLLFRPAVNALLQDVRWRTRPDWGVALGAFVLAFLASRAFVLAYVTLFPDAADSVPQFLSSGPDLWLLLLSAGLLIPLLEEIAFRGLMMRGHEHARGFGLAAVTSTVAFSVAHGVPAAIAGIVPLAYVLARVVQHTGSLWNAVILHALNNTLAVGLGAWLSRNGDLAGSLADPSQATELLQNPALRTPLMLGALGFGSVVLLVLHLWLQPRADTTVGARPGPWLSGAYAVIVLFGVLAVLYSFPAVRLAVTDLQGALP</sequence>
<dbReference type="GO" id="GO:0004175">
    <property type="term" value="F:endopeptidase activity"/>
    <property type="evidence" value="ECO:0007669"/>
    <property type="project" value="UniProtKB-ARBA"/>
</dbReference>